<organism evidence="1 2">
    <name type="scientific">Dactylosporangium salmoneum</name>
    <dbReference type="NCBI Taxonomy" id="53361"/>
    <lineage>
        <taxon>Bacteria</taxon>
        <taxon>Bacillati</taxon>
        <taxon>Actinomycetota</taxon>
        <taxon>Actinomycetes</taxon>
        <taxon>Micromonosporales</taxon>
        <taxon>Micromonosporaceae</taxon>
        <taxon>Dactylosporangium</taxon>
    </lineage>
</organism>
<sequence length="422" mass="44425">MDIVLSVPETVVATYVVATDRPPADAAAAARTVAEALDEPLRATVLRMLDGPFTSVSTAPAGQAPPLPLDHLRIFGAPPARVQAVASAPYLVVCQAAFGPGWPPAHEWCARALAAGLAELTGGELIDMYTPQLLDPAAARASLPGASGPGALSKWIVVPQSAGDRGLWMTTRGLGRFGLPELQAEDVPPTLAEAWTSALTGIARALLGRWVRAVEHARGEAFVRLAADLTVTAADAILAYGGAPGAAEEAREARVQLRVDPAGDPDVDTLLTVVPPDDFPASAGEFFAGVTAALFGTRGTSVRYAQPGDAMDAAIATAREALPQARTRFLGDEFALAQQHLIVKHRLQNAQGTEFVWSTVTAWPTPRRLHGVCMSDAQIDPSVRTGRPVMVEERAIVDWGVWVDGEGIIEGGWTNRVLGEQD</sequence>
<evidence type="ECO:0000313" key="1">
    <source>
        <dbReference type="EMBL" id="GAA2387534.1"/>
    </source>
</evidence>
<proteinExistence type="predicted"/>
<comment type="caution">
    <text evidence="1">The sequence shown here is derived from an EMBL/GenBank/DDBJ whole genome shotgun (WGS) entry which is preliminary data.</text>
</comment>
<protein>
    <recommendedName>
        <fullName evidence="3">DUF2314 domain-containing protein</fullName>
    </recommendedName>
</protein>
<dbReference type="EMBL" id="BAAARV010000107">
    <property type="protein sequence ID" value="GAA2387534.1"/>
    <property type="molecule type" value="Genomic_DNA"/>
</dbReference>
<reference evidence="1 2" key="1">
    <citation type="journal article" date="2019" name="Int. J. Syst. Evol. Microbiol.">
        <title>The Global Catalogue of Microorganisms (GCM) 10K type strain sequencing project: providing services to taxonomists for standard genome sequencing and annotation.</title>
        <authorList>
            <consortium name="The Broad Institute Genomics Platform"/>
            <consortium name="The Broad Institute Genome Sequencing Center for Infectious Disease"/>
            <person name="Wu L."/>
            <person name="Ma J."/>
        </authorList>
    </citation>
    <scope>NUCLEOTIDE SEQUENCE [LARGE SCALE GENOMIC DNA]</scope>
    <source>
        <strain evidence="1 2">JCM 3272</strain>
    </source>
</reference>
<evidence type="ECO:0008006" key="3">
    <source>
        <dbReference type="Google" id="ProtNLM"/>
    </source>
</evidence>
<gene>
    <name evidence="1" type="ORF">GCM10010170_098550</name>
</gene>
<dbReference type="RefSeq" id="WP_344619654.1">
    <property type="nucleotide sequence ID" value="NZ_BAAARV010000107.1"/>
</dbReference>
<name>A0ABN3HTC7_9ACTN</name>
<keyword evidence="2" id="KW-1185">Reference proteome</keyword>
<dbReference type="Proteomes" id="UP001501444">
    <property type="component" value="Unassembled WGS sequence"/>
</dbReference>
<accession>A0ABN3HTC7</accession>
<evidence type="ECO:0000313" key="2">
    <source>
        <dbReference type="Proteomes" id="UP001501444"/>
    </source>
</evidence>